<sequence>MRPAHSYLDTILDAARDRHQDADRLLLDRYEPIAIVGIGLKFPGGCESLDDFDAFLREGRSGIRPIPEDRWDVAAFTPDPDHPDERGKIRTSGGGFLDRVDLFDAPFFKISPKEAQYIDPQQRMVLETAWQALEHARLDPAALRGGNGSVYIGASSIDYALELDALPYEELDGHLAAGITMFPLSGRLSYFLGWRGPSVSVDTACSSSLAALHMAVQALRGGETDLALCGGVNALHHPRIPVMFSDANMLAPDGRCKTFDDSADGYARAEGCGVIVLKRLSDATRDGDEVLALVRGTAVGQDGQSAGLTAPNGPAQERVLRAALRAALLEPGDIQYVEAHGTGTPLGDPIELGAINDVFGASHTKEEPLVVGSAKTNLGHMEPASGIVGVVKSVLQIRSSTIYPHLNFTTPSGRIPWQLYPVRVPTACEPWKAPTRRAVVNSFGFAGTIAAAVLEEPPQPLPTPAPAPGTAPPAVLTLSAASPAALRGQIERYRAHLAARPQTDPDAFCATANLGRSHFPYRIAAPVADSAQLRAFLDREAERPDREAPAGARKVAFLFSGQGAQYPGMAAGLYARFPVFREQVDACEALFAPALGRSVRDLLLGTAADGEEIHRTRCTQPALFTLEYALARLWMSWGVTPLALIGHSIGEVVAATVAGVFSLPDAVTLVAARGRLMQSVTAAGGMVAVSAPAEEVLPLLAGRADLALAAVNAPDQCVVSGARAPLAEVVAELGERGVRTEALTVSHAFHSPLMREVFDDFRAAIEHIEFHDPSLTLLSNVTGRRVRRGEVDNPDYWVRHIGAPVRFLDAVRTLAARKRHAFVEIGPSSALTALAQRCLDPADHVWLTSLSRRGDGVSTLLRNLAAYYTAGLTVDWKGYHGTRPALTDIPTYAFHRKRHWLPVKAAALRGTGTGPAHHPVLGTEMTDGEQAPGVREFSCALVAADTPPLLAHRTPDGSVLPAAALVDALLALQDTVHGHPAGGVRDLRLHRPVPLPEDEAVTLRTRLTPVAEGYAVEITSDGDGQRVRHADAVLPSRAGTKPVTAGGWAAADAAGGWAAADAAGGWSAADAAGGWAAADAAGGRSATDTAGGLERVGAERIGADDLYDDLVGAGVDVAASYRVVRELVRHPGGAARAELSGGRLSLVEHLPAEILEGALTALAAHDADGPALTLASARSVRLVRKPRGDRLTVLLRPGTPDGTDLLLLDGDAPVAELLGVRLAPVQPPAERRRLTHRTRWLRRAAAPAAVARPRHALVVHGADDAYEALASAARLAGHRVGRVTGADELAQALRDRSVTDVCWLWRPAGGAMSAGRLRRESELNYRDLPALVTALGRAPGAPRLWLVTSGAQWLPGDPPGPADALAAATLWGFGPVVLAEYPRLRATVVDLGPGEGPGGLLAEWAADGGDDHRIAYRGGVRHVQRLLAGDTTPAWDGDFAVHASADGTGAAVRPAGPAPAPAGGEVRIAVSAAAVTARDARPPCAGEEDPDGADGPVLGSAAAGSVTAAGAASGFAVGDRVLVRAGGTLRSTVTVPADAVSPLADGTDPVRAVASGGAPLAVLGLDEADEALALLADAPADAAVVVRTTGGADPEPAAAGTARRPPVRIRPDRTYLVTGGLGGLGLATAQWLADRGARHIALLGRTGRAAPESREALARLSRRAQVTILRGDVGDAGDVGRITGELLAADHPVGGVVHAAGALGAALIPQLDWAAIDGQFAAKVYGGWLLHEASAAFEELDFFVCYSSISSMMVVPNATHAHYAASSAFLDALAGWRARRGLPALAVNWGAWSRVGMSARLDDRLVEEVRRGGLFHLTPTRALRALGELLERPVVQRMVGDVDWGRFTATTPVPDALYERLARAGAATGDAGGPALDLDALLAEERPRRLALIADVVADRVAATLHMAADDELDRSAEFVSLGLDSLMAVTVRGALEAVFRVPLPASLAFDFPSVRHLSAHLDALLVPAPDQTA</sequence>
<comment type="caution">
    <text evidence="8">Lacks conserved residue(s) required for the propagation of feature annotation.</text>
</comment>
<feature type="domain" description="PKS/mFAS DH" evidence="11">
    <location>
        <begin position="918"/>
        <end position="1231"/>
    </location>
</feature>
<dbReference type="Gene3D" id="3.40.50.720">
    <property type="entry name" value="NAD(P)-binding Rossmann-like Domain"/>
    <property type="match status" value="2"/>
</dbReference>
<dbReference type="CDD" id="cd00833">
    <property type="entry name" value="PKS"/>
    <property type="match status" value="1"/>
</dbReference>
<evidence type="ECO:0000256" key="4">
    <source>
        <dbReference type="ARBA" id="ARBA00022679"/>
    </source>
</evidence>
<evidence type="ECO:0000256" key="5">
    <source>
        <dbReference type="ARBA" id="ARBA00023194"/>
    </source>
</evidence>
<dbReference type="InterPro" id="IPR057326">
    <property type="entry name" value="KR_dom"/>
</dbReference>
<dbReference type="Gene3D" id="1.10.1200.10">
    <property type="entry name" value="ACP-like"/>
    <property type="match status" value="1"/>
</dbReference>
<keyword evidence="2" id="KW-0596">Phosphopantetheine</keyword>
<feature type="region of interest" description="C-terminal hotdog fold" evidence="8">
    <location>
        <begin position="1098"/>
        <end position="1231"/>
    </location>
</feature>
<dbReference type="SMART" id="SM00825">
    <property type="entry name" value="PKS_KS"/>
    <property type="match status" value="1"/>
</dbReference>
<dbReference type="SMART" id="SM00827">
    <property type="entry name" value="PKS_AT"/>
    <property type="match status" value="1"/>
</dbReference>
<dbReference type="SMART" id="SM00826">
    <property type="entry name" value="PKS_DH"/>
    <property type="match status" value="1"/>
</dbReference>
<evidence type="ECO:0000313" key="13">
    <source>
        <dbReference type="Proteomes" id="UP001156398"/>
    </source>
</evidence>
<dbReference type="Pfam" id="PF00109">
    <property type="entry name" value="ketoacyl-synt"/>
    <property type="match status" value="1"/>
</dbReference>
<dbReference type="InterPro" id="IPR016039">
    <property type="entry name" value="Thiolase-like"/>
</dbReference>
<dbReference type="Gene3D" id="3.40.366.10">
    <property type="entry name" value="Malonyl-Coenzyme A Acyl Carrier Protein, domain 2"/>
    <property type="match status" value="1"/>
</dbReference>
<keyword evidence="7" id="KW-0012">Acyltransferase</keyword>
<dbReference type="InterPro" id="IPR014031">
    <property type="entry name" value="Ketoacyl_synth_C"/>
</dbReference>
<dbReference type="SUPFAM" id="SSF55048">
    <property type="entry name" value="Probable ACP-binding domain of malonyl-CoA ACP transacylase"/>
    <property type="match status" value="1"/>
</dbReference>
<evidence type="ECO:0000313" key="12">
    <source>
        <dbReference type="EMBL" id="MDI5966366.1"/>
    </source>
</evidence>
<dbReference type="PROSITE" id="PS50075">
    <property type="entry name" value="CARRIER"/>
    <property type="match status" value="1"/>
</dbReference>
<evidence type="ECO:0000256" key="1">
    <source>
        <dbReference type="ARBA" id="ARBA00004792"/>
    </source>
</evidence>
<accession>A0ABT6W9Y8</accession>
<dbReference type="Pfam" id="PF21089">
    <property type="entry name" value="PKS_DH_N"/>
    <property type="match status" value="1"/>
</dbReference>
<keyword evidence="6" id="KW-0511">Multifunctional enzyme</keyword>
<dbReference type="Pfam" id="PF00550">
    <property type="entry name" value="PP-binding"/>
    <property type="match status" value="1"/>
</dbReference>
<comment type="pathway">
    <text evidence="1">Antibiotic biosynthesis.</text>
</comment>
<evidence type="ECO:0000256" key="3">
    <source>
        <dbReference type="ARBA" id="ARBA00022553"/>
    </source>
</evidence>
<dbReference type="SUPFAM" id="SSF53901">
    <property type="entry name" value="Thiolase-like"/>
    <property type="match status" value="1"/>
</dbReference>
<dbReference type="Proteomes" id="UP001156398">
    <property type="component" value="Unassembled WGS sequence"/>
</dbReference>
<feature type="domain" description="Carrier" evidence="9">
    <location>
        <begin position="1891"/>
        <end position="1966"/>
    </location>
</feature>
<dbReference type="PROSITE" id="PS52019">
    <property type="entry name" value="PKS_MFAS_DH"/>
    <property type="match status" value="1"/>
</dbReference>
<dbReference type="Pfam" id="PF02801">
    <property type="entry name" value="Ketoacyl-synt_C"/>
    <property type="match status" value="1"/>
</dbReference>
<feature type="domain" description="Ketosynthase family 3 (KS3)" evidence="10">
    <location>
        <begin position="30"/>
        <end position="456"/>
    </location>
</feature>
<dbReference type="PROSITE" id="PS52004">
    <property type="entry name" value="KS3_2"/>
    <property type="match status" value="1"/>
</dbReference>
<dbReference type="InterPro" id="IPR018201">
    <property type="entry name" value="Ketoacyl_synth_AS"/>
</dbReference>
<evidence type="ECO:0000259" key="9">
    <source>
        <dbReference type="PROSITE" id="PS50075"/>
    </source>
</evidence>
<comment type="caution">
    <text evidence="12">The sequence shown here is derived from an EMBL/GenBank/DDBJ whole genome shotgun (WGS) entry which is preliminary data.</text>
</comment>
<dbReference type="Pfam" id="PF08659">
    <property type="entry name" value="KR"/>
    <property type="match status" value="1"/>
</dbReference>
<dbReference type="SUPFAM" id="SSF52151">
    <property type="entry name" value="FabD/lysophospholipase-like"/>
    <property type="match status" value="1"/>
</dbReference>
<gene>
    <name evidence="12" type="ORF">POF43_027165</name>
</gene>
<dbReference type="InterPro" id="IPR001227">
    <property type="entry name" value="Ac_transferase_dom_sf"/>
</dbReference>
<organism evidence="12 13">
    <name type="scientific">Streptantibioticus silvisoli</name>
    <dbReference type="NCBI Taxonomy" id="2705255"/>
    <lineage>
        <taxon>Bacteria</taxon>
        <taxon>Bacillati</taxon>
        <taxon>Actinomycetota</taxon>
        <taxon>Actinomycetes</taxon>
        <taxon>Kitasatosporales</taxon>
        <taxon>Streptomycetaceae</taxon>
        <taxon>Streptantibioticus</taxon>
    </lineage>
</organism>
<dbReference type="Pfam" id="PF00698">
    <property type="entry name" value="Acyl_transf_1"/>
    <property type="match status" value="1"/>
</dbReference>
<dbReference type="Gene3D" id="3.40.47.10">
    <property type="match status" value="1"/>
</dbReference>
<dbReference type="InterPro" id="IPR050091">
    <property type="entry name" value="PKS_NRPS_Biosynth_Enz"/>
</dbReference>
<dbReference type="SUPFAM" id="SSF47336">
    <property type="entry name" value="ACP-like"/>
    <property type="match status" value="1"/>
</dbReference>
<dbReference type="InterPro" id="IPR049900">
    <property type="entry name" value="PKS_mFAS_DH"/>
</dbReference>
<dbReference type="Gene3D" id="3.10.129.110">
    <property type="entry name" value="Polyketide synthase dehydratase"/>
    <property type="match status" value="1"/>
</dbReference>
<keyword evidence="3" id="KW-0597">Phosphoprotein</keyword>
<dbReference type="PANTHER" id="PTHR43775">
    <property type="entry name" value="FATTY ACID SYNTHASE"/>
    <property type="match status" value="1"/>
</dbReference>
<evidence type="ECO:0000259" key="11">
    <source>
        <dbReference type="PROSITE" id="PS52019"/>
    </source>
</evidence>
<proteinExistence type="predicted"/>
<dbReference type="InterPro" id="IPR016036">
    <property type="entry name" value="Malonyl_transacylase_ACP-bd"/>
</dbReference>
<dbReference type="InterPro" id="IPR009081">
    <property type="entry name" value="PP-bd_ACP"/>
</dbReference>
<evidence type="ECO:0000259" key="10">
    <source>
        <dbReference type="PROSITE" id="PS52004"/>
    </source>
</evidence>
<dbReference type="SUPFAM" id="SSF50129">
    <property type="entry name" value="GroES-like"/>
    <property type="match status" value="1"/>
</dbReference>
<dbReference type="InterPro" id="IPR036736">
    <property type="entry name" value="ACP-like_sf"/>
</dbReference>
<dbReference type="InterPro" id="IPR006162">
    <property type="entry name" value="Ppantetheine_attach_site"/>
</dbReference>
<dbReference type="SMART" id="SM01294">
    <property type="entry name" value="PKS_PP_betabranch"/>
    <property type="match status" value="1"/>
</dbReference>
<dbReference type="InterPro" id="IPR042104">
    <property type="entry name" value="PKS_dehydratase_sf"/>
</dbReference>
<dbReference type="InterPro" id="IPR014030">
    <property type="entry name" value="Ketoacyl_synth_N"/>
</dbReference>
<keyword evidence="13" id="KW-1185">Reference proteome</keyword>
<dbReference type="Pfam" id="PF22621">
    <property type="entry name" value="CurL-like_PKS_C"/>
    <property type="match status" value="1"/>
</dbReference>
<keyword evidence="5" id="KW-0045">Antibiotic biosynthesis</keyword>
<reference evidence="12 13" key="1">
    <citation type="submission" date="2023-05" db="EMBL/GenBank/DDBJ databases">
        <title>Streptantibioticus silvisoli sp. nov., acidotolerant actinomycetes 1 from pine litter.</title>
        <authorList>
            <person name="Swiecimska M."/>
            <person name="Golinska P."/>
            <person name="Sangal V."/>
            <person name="Wachnowicz B."/>
            <person name="Goodfellow M."/>
        </authorList>
    </citation>
    <scope>NUCLEOTIDE SEQUENCE [LARGE SCALE GENOMIC DNA]</scope>
    <source>
        <strain evidence="12 13">SL54</strain>
    </source>
</reference>
<dbReference type="InterPro" id="IPR011032">
    <property type="entry name" value="GroES-like_sf"/>
</dbReference>
<dbReference type="SUPFAM" id="SSF51735">
    <property type="entry name" value="NAD(P)-binding Rossmann-fold domains"/>
    <property type="match status" value="2"/>
</dbReference>
<keyword evidence="4" id="KW-0808">Transferase</keyword>
<evidence type="ECO:0000256" key="6">
    <source>
        <dbReference type="ARBA" id="ARBA00023268"/>
    </source>
</evidence>
<dbReference type="InterPro" id="IPR020841">
    <property type="entry name" value="PKS_Beta-ketoAc_synthase_dom"/>
</dbReference>
<dbReference type="PROSITE" id="PS00606">
    <property type="entry name" value="KS3_1"/>
    <property type="match status" value="1"/>
</dbReference>
<dbReference type="InterPro" id="IPR014043">
    <property type="entry name" value="Acyl_transferase_dom"/>
</dbReference>
<evidence type="ECO:0000256" key="7">
    <source>
        <dbReference type="ARBA" id="ARBA00023315"/>
    </source>
</evidence>
<dbReference type="InterPro" id="IPR049552">
    <property type="entry name" value="PKS_DH_N"/>
</dbReference>
<dbReference type="RefSeq" id="WP_271323672.1">
    <property type="nucleotide sequence ID" value="NZ_JAAGKO020000050.1"/>
</dbReference>
<dbReference type="Gene3D" id="3.90.180.10">
    <property type="entry name" value="Medium-chain alcohol dehydrogenases, catalytic domain"/>
    <property type="match status" value="1"/>
</dbReference>
<dbReference type="EMBL" id="JAAGKO020000050">
    <property type="protein sequence ID" value="MDI5966366.1"/>
    <property type="molecule type" value="Genomic_DNA"/>
</dbReference>
<name>A0ABT6W9Y8_9ACTN</name>
<protein>
    <submittedName>
        <fullName evidence="12">SDR family oxidoreductase</fullName>
    </submittedName>
</protein>
<dbReference type="SMART" id="SM00822">
    <property type="entry name" value="PKS_KR"/>
    <property type="match status" value="1"/>
</dbReference>
<dbReference type="PROSITE" id="PS00012">
    <property type="entry name" value="PHOSPHOPANTETHEINE"/>
    <property type="match status" value="1"/>
</dbReference>
<dbReference type="PANTHER" id="PTHR43775:SF51">
    <property type="entry name" value="INACTIVE PHENOLPHTHIOCEROL SYNTHESIS POLYKETIDE SYNTHASE TYPE I PKS1-RELATED"/>
    <property type="match status" value="1"/>
</dbReference>
<evidence type="ECO:0000256" key="2">
    <source>
        <dbReference type="ARBA" id="ARBA00022450"/>
    </source>
</evidence>
<dbReference type="InterPro" id="IPR016035">
    <property type="entry name" value="Acyl_Trfase/lysoPLipase"/>
</dbReference>
<dbReference type="InterPro" id="IPR036291">
    <property type="entry name" value="NAD(P)-bd_dom_sf"/>
</dbReference>
<feature type="region of interest" description="N-terminal hotdog fold" evidence="8">
    <location>
        <begin position="918"/>
        <end position="1041"/>
    </location>
</feature>
<dbReference type="InterPro" id="IPR020807">
    <property type="entry name" value="PKS_DH"/>
</dbReference>
<dbReference type="InterPro" id="IPR020806">
    <property type="entry name" value="PKS_PP-bd"/>
</dbReference>
<dbReference type="Gene3D" id="3.30.70.3290">
    <property type="match status" value="1"/>
</dbReference>
<dbReference type="InterPro" id="IPR013968">
    <property type="entry name" value="PKS_KR"/>
</dbReference>
<dbReference type="SMART" id="SM00823">
    <property type="entry name" value="PKS_PP"/>
    <property type="match status" value="1"/>
</dbReference>
<evidence type="ECO:0000256" key="8">
    <source>
        <dbReference type="PROSITE-ProRule" id="PRU01363"/>
    </source>
</evidence>